<protein>
    <recommendedName>
        <fullName evidence="7">AP2/ERF domain-containing protein</fullName>
    </recommendedName>
</protein>
<dbReference type="FunFam" id="3.30.730.10:FF:000001">
    <property type="entry name" value="Ethylene-responsive transcription factor 2"/>
    <property type="match status" value="1"/>
</dbReference>
<dbReference type="Gene3D" id="3.30.730.10">
    <property type="entry name" value="AP2/ERF domain"/>
    <property type="match status" value="1"/>
</dbReference>
<name>A0A8T0RJQ6_PANVG</name>
<evidence type="ECO:0000256" key="3">
    <source>
        <dbReference type="ARBA" id="ARBA00023125"/>
    </source>
</evidence>
<keyword evidence="2" id="KW-0805">Transcription regulation</keyword>
<sequence length="379" mass="39276">MRLIIYRARGASGNGGRRRAKLRRGYKGSLLEVLPLTHPHITPILITSLPLLAAVPSLVLRRRANKGTTRRDEQPAGGHGEPAESSAAAAAAGGGGVGAWWPRPLREDEERAVIVAALAHVIGAGRRQQQQPTAAAAHDVAGGSAAAVLGHDGQQVTHQSGSGAPPSTAPAPAPPELRPRYRGVRQRPWGKWAAEIRDPVKAARVWLGTYDTAEDAARAYDAAALRFKGAKAKLNFPPAAFRQTQGGQPHAAVAAPGPGYHRHAAAAAHLLHHRQQSAGAEASTPSTSRRPGPGPGPLHHLHGAAPAADGGARAHHHQEAEFPDLGRYAHILQSGDLDLLAVAGGLTPGQSSSSTTTAASSSAAAPPEEPPPPRREPPS</sequence>
<evidence type="ECO:0000256" key="1">
    <source>
        <dbReference type="ARBA" id="ARBA00004123"/>
    </source>
</evidence>
<dbReference type="InterPro" id="IPR044808">
    <property type="entry name" value="ERF_plant"/>
</dbReference>
<dbReference type="InterPro" id="IPR036955">
    <property type="entry name" value="AP2/ERF_dom_sf"/>
</dbReference>
<feature type="region of interest" description="Disordered" evidence="6">
    <location>
        <begin position="152"/>
        <end position="181"/>
    </location>
</feature>
<dbReference type="GO" id="GO:0003677">
    <property type="term" value="F:DNA binding"/>
    <property type="evidence" value="ECO:0007669"/>
    <property type="project" value="UniProtKB-KW"/>
</dbReference>
<dbReference type="GO" id="GO:0009873">
    <property type="term" value="P:ethylene-activated signaling pathway"/>
    <property type="evidence" value="ECO:0007669"/>
    <property type="project" value="InterPro"/>
</dbReference>
<dbReference type="InterPro" id="IPR001471">
    <property type="entry name" value="AP2/ERF_dom"/>
</dbReference>
<dbReference type="InterPro" id="IPR016177">
    <property type="entry name" value="DNA-bd_dom_sf"/>
</dbReference>
<feature type="region of interest" description="Disordered" evidence="6">
    <location>
        <begin position="272"/>
        <end position="317"/>
    </location>
</feature>
<evidence type="ECO:0000313" key="9">
    <source>
        <dbReference type="Proteomes" id="UP000823388"/>
    </source>
</evidence>
<feature type="region of interest" description="Disordered" evidence="6">
    <location>
        <begin position="343"/>
        <end position="379"/>
    </location>
</feature>
<dbReference type="PROSITE" id="PS51032">
    <property type="entry name" value="AP2_ERF"/>
    <property type="match status" value="1"/>
</dbReference>
<dbReference type="AlphaFoldDB" id="A0A8T0RJQ6"/>
<organism evidence="8 9">
    <name type="scientific">Panicum virgatum</name>
    <name type="common">Blackwell switchgrass</name>
    <dbReference type="NCBI Taxonomy" id="38727"/>
    <lineage>
        <taxon>Eukaryota</taxon>
        <taxon>Viridiplantae</taxon>
        <taxon>Streptophyta</taxon>
        <taxon>Embryophyta</taxon>
        <taxon>Tracheophyta</taxon>
        <taxon>Spermatophyta</taxon>
        <taxon>Magnoliopsida</taxon>
        <taxon>Liliopsida</taxon>
        <taxon>Poales</taxon>
        <taxon>Poaceae</taxon>
        <taxon>PACMAD clade</taxon>
        <taxon>Panicoideae</taxon>
        <taxon>Panicodae</taxon>
        <taxon>Paniceae</taxon>
        <taxon>Panicinae</taxon>
        <taxon>Panicum</taxon>
        <taxon>Panicum sect. Hiantes</taxon>
    </lineage>
</organism>
<dbReference type="Proteomes" id="UP000823388">
    <property type="component" value="Chromosome 6K"/>
</dbReference>
<keyword evidence="9" id="KW-1185">Reference proteome</keyword>
<feature type="compositionally biased region" description="Pro residues" evidence="6">
    <location>
        <begin position="167"/>
        <end position="176"/>
    </location>
</feature>
<evidence type="ECO:0000256" key="6">
    <source>
        <dbReference type="SAM" id="MobiDB-lite"/>
    </source>
</evidence>
<dbReference type="GO" id="GO:0005634">
    <property type="term" value="C:nucleus"/>
    <property type="evidence" value="ECO:0007669"/>
    <property type="project" value="UniProtKB-SubCell"/>
</dbReference>
<dbReference type="SMART" id="SM00380">
    <property type="entry name" value="AP2"/>
    <property type="match status" value="1"/>
</dbReference>
<comment type="subcellular location">
    <subcellularLocation>
        <location evidence="1">Nucleus</location>
    </subcellularLocation>
</comment>
<keyword evidence="3" id="KW-0238">DNA-binding</keyword>
<dbReference type="EMBL" id="CM029047">
    <property type="protein sequence ID" value="KAG2585345.1"/>
    <property type="molecule type" value="Genomic_DNA"/>
</dbReference>
<keyword evidence="4" id="KW-0804">Transcription</keyword>
<feature type="region of interest" description="Disordered" evidence="6">
    <location>
        <begin position="64"/>
        <end position="95"/>
    </location>
</feature>
<gene>
    <name evidence="8" type="ORF">PVAP13_6KG384306</name>
</gene>
<reference evidence="8" key="1">
    <citation type="submission" date="2020-05" db="EMBL/GenBank/DDBJ databases">
        <title>WGS assembly of Panicum virgatum.</title>
        <authorList>
            <person name="Lovell J.T."/>
            <person name="Jenkins J."/>
            <person name="Shu S."/>
            <person name="Juenger T.E."/>
            <person name="Schmutz J."/>
        </authorList>
    </citation>
    <scope>NUCLEOTIDE SEQUENCE</scope>
    <source>
        <strain evidence="8">AP13</strain>
    </source>
</reference>
<proteinExistence type="predicted"/>
<dbReference type="PRINTS" id="PR00367">
    <property type="entry name" value="ETHRSPELEMNT"/>
</dbReference>
<evidence type="ECO:0000256" key="5">
    <source>
        <dbReference type="ARBA" id="ARBA00023242"/>
    </source>
</evidence>
<dbReference type="PANTHER" id="PTHR31190">
    <property type="entry name" value="DNA-BINDING DOMAIN"/>
    <property type="match status" value="1"/>
</dbReference>
<dbReference type="CDD" id="cd00018">
    <property type="entry name" value="AP2"/>
    <property type="match status" value="1"/>
</dbReference>
<dbReference type="PANTHER" id="PTHR31190:SF110">
    <property type="entry name" value="OS07G0227600 PROTEIN"/>
    <property type="match status" value="1"/>
</dbReference>
<dbReference type="GO" id="GO:0003700">
    <property type="term" value="F:DNA-binding transcription factor activity"/>
    <property type="evidence" value="ECO:0007669"/>
    <property type="project" value="InterPro"/>
</dbReference>
<feature type="domain" description="AP2/ERF" evidence="7">
    <location>
        <begin position="180"/>
        <end position="237"/>
    </location>
</feature>
<accession>A0A8T0RJQ6</accession>
<comment type="caution">
    <text evidence="8">The sequence shown here is derived from an EMBL/GenBank/DDBJ whole genome shotgun (WGS) entry which is preliminary data.</text>
</comment>
<dbReference type="SUPFAM" id="SSF54171">
    <property type="entry name" value="DNA-binding domain"/>
    <property type="match status" value="1"/>
</dbReference>
<evidence type="ECO:0000256" key="2">
    <source>
        <dbReference type="ARBA" id="ARBA00023015"/>
    </source>
</evidence>
<evidence type="ECO:0000256" key="4">
    <source>
        <dbReference type="ARBA" id="ARBA00023163"/>
    </source>
</evidence>
<keyword evidence="5" id="KW-0539">Nucleus</keyword>
<evidence type="ECO:0000313" key="8">
    <source>
        <dbReference type="EMBL" id="KAG2585345.1"/>
    </source>
</evidence>
<evidence type="ECO:0000259" key="7">
    <source>
        <dbReference type="PROSITE" id="PS51032"/>
    </source>
</evidence>
<feature type="compositionally biased region" description="Low complexity" evidence="6">
    <location>
        <begin position="343"/>
        <end position="366"/>
    </location>
</feature>
<dbReference type="Pfam" id="PF00847">
    <property type="entry name" value="AP2"/>
    <property type="match status" value="1"/>
</dbReference>